<accession>A0A7W4V415</accession>
<dbReference type="EMBL" id="JACHWQ010000004">
    <property type="protein sequence ID" value="MBB2976129.1"/>
    <property type="molecule type" value="Genomic_DNA"/>
</dbReference>
<comment type="caution">
    <text evidence="1">The sequence shown here is derived from an EMBL/GenBank/DDBJ whole genome shotgun (WGS) entry which is preliminary data.</text>
</comment>
<evidence type="ECO:0000313" key="2">
    <source>
        <dbReference type="Proteomes" id="UP000529310"/>
    </source>
</evidence>
<protein>
    <submittedName>
        <fullName evidence="1">ABC-type microcin C transport system permease subunit YejE</fullName>
    </submittedName>
</protein>
<proteinExistence type="predicted"/>
<keyword evidence="2" id="KW-1185">Reference proteome</keyword>
<name>A0A7W4V415_9MICO</name>
<dbReference type="Proteomes" id="UP000529310">
    <property type="component" value="Unassembled WGS sequence"/>
</dbReference>
<dbReference type="AlphaFoldDB" id="A0A7W4V415"/>
<gene>
    <name evidence="1" type="ORF">FHX49_001699</name>
</gene>
<organism evidence="1 2">
    <name type="scientific">Microbacterium endophyticum</name>
    <dbReference type="NCBI Taxonomy" id="1526412"/>
    <lineage>
        <taxon>Bacteria</taxon>
        <taxon>Bacillati</taxon>
        <taxon>Actinomycetota</taxon>
        <taxon>Actinomycetes</taxon>
        <taxon>Micrococcales</taxon>
        <taxon>Microbacteriaceae</taxon>
        <taxon>Microbacterium</taxon>
    </lineage>
</organism>
<evidence type="ECO:0000313" key="1">
    <source>
        <dbReference type="EMBL" id="MBB2976129.1"/>
    </source>
</evidence>
<reference evidence="1 2" key="1">
    <citation type="submission" date="2020-08" db="EMBL/GenBank/DDBJ databases">
        <title>Sequencing the genomes of 1000 actinobacteria strains.</title>
        <authorList>
            <person name="Klenk H.-P."/>
        </authorList>
    </citation>
    <scope>NUCLEOTIDE SEQUENCE [LARGE SCALE GENOMIC DNA]</scope>
    <source>
        <strain evidence="1 2">DSM 27099</strain>
    </source>
</reference>
<sequence length="37" mass="4126">MPYLYTAAICATIINEGGPGWLQLLVLLFAWNALKFI</sequence>